<proteinExistence type="predicted"/>
<dbReference type="AlphaFoldDB" id="A0A660S8V5"/>
<accession>A0A660S8V5</accession>
<comment type="caution">
    <text evidence="1">The sequence shown here is derived from an EMBL/GenBank/DDBJ whole genome shotgun (WGS) entry which is preliminary data.</text>
</comment>
<gene>
    <name evidence="1" type="ORF">DRP44_03370</name>
</gene>
<protein>
    <submittedName>
        <fullName evidence="1">Uncharacterized protein</fullName>
    </submittedName>
</protein>
<name>A0A660S8V5_UNCT6</name>
<evidence type="ECO:0000313" key="2">
    <source>
        <dbReference type="Proteomes" id="UP000282321"/>
    </source>
</evidence>
<reference evidence="1 2" key="1">
    <citation type="submission" date="2018-06" db="EMBL/GenBank/DDBJ databases">
        <title>Extensive metabolic versatility and redundancy in microbially diverse, dynamic hydrothermal sediments.</title>
        <authorList>
            <person name="Dombrowski N."/>
            <person name="Teske A."/>
            <person name="Baker B.J."/>
        </authorList>
    </citation>
    <scope>NUCLEOTIDE SEQUENCE [LARGE SCALE GENOMIC DNA]</scope>
    <source>
        <strain evidence="1">B35_G9</strain>
    </source>
</reference>
<dbReference type="Proteomes" id="UP000282321">
    <property type="component" value="Unassembled WGS sequence"/>
</dbReference>
<organism evidence="1 2">
    <name type="scientific">candidate division TA06 bacterium</name>
    <dbReference type="NCBI Taxonomy" id="2250710"/>
    <lineage>
        <taxon>Bacteria</taxon>
        <taxon>Bacteria division TA06</taxon>
    </lineage>
</organism>
<sequence length="87" mass="10177">MSPLCNPVSCAEFISVSFQGLVYQRKFRIYSSFLKIILWLQYDNRFTKGGKYAYATCQNLLFNHTRKGIDKTQFLNIILLKLIFNKG</sequence>
<evidence type="ECO:0000313" key="1">
    <source>
        <dbReference type="EMBL" id="RKX66816.1"/>
    </source>
</evidence>
<dbReference type="EMBL" id="QNBC01000032">
    <property type="protein sequence ID" value="RKX66816.1"/>
    <property type="molecule type" value="Genomic_DNA"/>
</dbReference>